<evidence type="ECO:0000256" key="4">
    <source>
        <dbReference type="ARBA" id="ARBA00022475"/>
    </source>
</evidence>
<evidence type="ECO:0000313" key="14">
    <source>
        <dbReference type="Proteomes" id="UP001190700"/>
    </source>
</evidence>
<feature type="transmembrane region" description="Helical" evidence="11">
    <location>
        <begin position="215"/>
        <end position="239"/>
    </location>
</feature>
<dbReference type="PANTHER" id="PTHR10791:SF30">
    <property type="entry name" value="SUGAR TRANSPORTER SWEET1"/>
    <property type="match status" value="1"/>
</dbReference>
<dbReference type="InterPro" id="IPR047664">
    <property type="entry name" value="SWEET"/>
</dbReference>
<evidence type="ECO:0000256" key="11">
    <source>
        <dbReference type="RuleBase" id="RU910715"/>
    </source>
</evidence>
<sequence length="311" mass="34817">MVELDWENGKLILDVLCVTTPILLFISPLSLYWPVFRDRWHSGQWPKDMRAEKRPESASAPPTEEARADSSLPHGDELQTIGATIGAGHAEQHVNLFSYPLERPGEAGTDKCVAGTDLPPLAVTSMFLCTVLWMTFGFGIGEPVVWASNILGALLGFFYVVLYPWIKDRSTLSLRHLREYMIQTCISLLLIFVVFALVLALRHERRAFEDIFIPTLGWVSCCIEIPMNSHAIVVIYQVWFKNHPIDLLGSLSMNCFTLLCCSVWVIQCLLFLLEDGKQIILPNALGILSNVLALYVRLVVRTGETAEGNAI</sequence>
<gene>
    <name evidence="13" type="ORF">CYMTET_12762</name>
</gene>
<keyword evidence="3 11" id="KW-0813">Transport</keyword>
<evidence type="ECO:0000256" key="3">
    <source>
        <dbReference type="ARBA" id="ARBA00022448"/>
    </source>
</evidence>
<keyword evidence="4" id="KW-1003">Cell membrane</keyword>
<evidence type="ECO:0000256" key="6">
    <source>
        <dbReference type="ARBA" id="ARBA00022692"/>
    </source>
</evidence>
<dbReference type="InterPro" id="IPR004316">
    <property type="entry name" value="SWEET_rpt"/>
</dbReference>
<evidence type="ECO:0000256" key="9">
    <source>
        <dbReference type="ARBA" id="ARBA00023136"/>
    </source>
</evidence>
<feature type="transmembrane region" description="Helical" evidence="11">
    <location>
        <begin position="251"/>
        <end position="273"/>
    </location>
</feature>
<feature type="transmembrane region" description="Helical" evidence="11">
    <location>
        <begin position="146"/>
        <end position="166"/>
    </location>
</feature>
<feature type="compositionally biased region" description="Basic and acidic residues" evidence="12">
    <location>
        <begin position="47"/>
        <end position="56"/>
    </location>
</feature>
<comment type="subcellular location">
    <subcellularLocation>
        <location evidence="1 11">Cell membrane</location>
        <topology evidence="1 11">Multi-pass membrane protein</topology>
    </subcellularLocation>
</comment>
<dbReference type="Pfam" id="PF03083">
    <property type="entry name" value="MtN3_slv"/>
    <property type="match status" value="1"/>
</dbReference>
<comment type="caution">
    <text evidence="13">The sequence shown here is derived from an EMBL/GenBank/DDBJ whole genome shotgun (WGS) entry which is preliminary data.</text>
</comment>
<dbReference type="PANTHER" id="PTHR10791">
    <property type="entry name" value="RAG1-ACTIVATING PROTEIN 1"/>
    <property type="match status" value="1"/>
</dbReference>
<feature type="transmembrane region" description="Helical" evidence="11">
    <location>
        <begin position="121"/>
        <end position="140"/>
    </location>
</feature>
<dbReference type="EMBL" id="LGRX02004992">
    <property type="protein sequence ID" value="KAK3279350.1"/>
    <property type="molecule type" value="Genomic_DNA"/>
</dbReference>
<dbReference type="GO" id="GO:0005886">
    <property type="term" value="C:plasma membrane"/>
    <property type="evidence" value="ECO:0007669"/>
    <property type="project" value="UniProtKB-SubCell"/>
</dbReference>
<dbReference type="GO" id="GO:0051119">
    <property type="term" value="F:sugar transmembrane transporter activity"/>
    <property type="evidence" value="ECO:0007669"/>
    <property type="project" value="InterPro"/>
</dbReference>
<keyword evidence="5 11" id="KW-0762">Sugar transport</keyword>
<protein>
    <recommendedName>
        <fullName evidence="11">Bidirectional sugar transporter SWEET</fullName>
    </recommendedName>
</protein>
<reference evidence="13 14" key="1">
    <citation type="journal article" date="2015" name="Genome Biol. Evol.">
        <title>Comparative Genomics of a Bacterivorous Green Alga Reveals Evolutionary Causalities and Consequences of Phago-Mixotrophic Mode of Nutrition.</title>
        <authorList>
            <person name="Burns J.A."/>
            <person name="Paasch A."/>
            <person name="Narechania A."/>
            <person name="Kim E."/>
        </authorList>
    </citation>
    <scope>NUCLEOTIDE SEQUENCE [LARGE SCALE GENOMIC DNA]</scope>
    <source>
        <strain evidence="13 14">PLY_AMNH</strain>
    </source>
</reference>
<dbReference type="AlphaFoldDB" id="A0AAE0LC44"/>
<keyword evidence="14" id="KW-1185">Reference proteome</keyword>
<comment type="function">
    <text evidence="10">Mediates both low-affinity uptake and efflux of sugar across the plasma membrane.</text>
</comment>
<feature type="region of interest" description="Disordered" evidence="12">
    <location>
        <begin position="47"/>
        <end position="74"/>
    </location>
</feature>
<keyword evidence="8 11" id="KW-1133">Transmembrane helix</keyword>
<evidence type="ECO:0000256" key="10">
    <source>
        <dbReference type="ARBA" id="ARBA00037238"/>
    </source>
</evidence>
<proteinExistence type="inferred from homology"/>
<keyword evidence="7" id="KW-0677">Repeat</keyword>
<evidence type="ECO:0000256" key="12">
    <source>
        <dbReference type="SAM" id="MobiDB-lite"/>
    </source>
</evidence>
<dbReference type="Gene3D" id="1.20.1280.290">
    <property type="match status" value="1"/>
</dbReference>
<organism evidence="13 14">
    <name type="scientific">Cymbomonas tetramitiformis</name>
    <dbReference type="NCBI Taxonomy" id="36881"/>
    <lineage>
        <taxon>Eukaryota</taxon>
        <taxon>Viridiplantae</taxon>
        <taxon>Chlorophyta</taxon>
        <taxon>Pyramimonadophyceae</taxon>
        <taxon>Pyramimonadales</taxon>
        <taxon>Pyramimonadaceae</taxon>
        <taxon>Cymbomonas</taxon>
    </lineage>
</organism>
<name>A0AAE0LC44_9CHLO</name>
<dbReference type="Proteomes" id="UP001190700">
    <property type="component" value="Unassembled WGS sequence"/>
</dbReference>
<evidence type="ECO:0000256" key="5">
    <source>
        <dbReference type="ARBA" id="ARBA00022597"/>
    </source>
</evidence>
<feature type="transmembrane region" description="Helical" evidence="11">
    <location>
        <begin position="279"/>
        <end position="300"/>
    </location>
</feature>
<keyword evidence="6 11" id="KW-0812">Transmembrane</keyword>
<evidence type="ECO:0000313" key="13">
    <source>
        <dbReference type="EMBL" id="KAK3279350.1"/>
    </source>
</evidence>
<comment type="function">
    <text evidence="11">Mediates both low-affinity uptake and efflux of sugar across the membrane.</text>
</comment>
<evidence type="ECO:0000256" key="7">
    <source>
        <dbReference type="ARBA" id="ARBA00022737"/>
    </source>
</evidence>
<evidence type="ECO:0000256" key="1">
    <source>
        <dbReference type="ARBA" id="ARBA00004651"/>
    </source>
</evidence>
<keyword evidence="9 11" id="KW-0472">Membrane</keyword>
<accession>A0AAE0LC44</accession>
<comment type="similarity">
    <text evidence="2 11">Belongs to the SWEET sugar transporter family.</text>
</comment>
<feature type="transmembrane region" description="Helical" evidence="11">
    <location>
        <begin position="186"/>
        <end position="203"/>
    </location>
</feature>
<evidence type="ECO:0000256" key="8">
    <source>
        <dbReference type="ARBA" id="ARBA00022989"/>
    </source>
</evidence>
<feature type="transmembrane region" description="Helical" evidence="11">
    <location>
        <begin position="12"/>
        <end position="33"/>
    </location>
</feature>
<evidence type="ECO:0000256" key="2">
    <source>
        <dbReference type="ARBA" id="ARBA00007809"/>
    </source>
</evidence>